<protein>
    <submittedName>
        <fullName evidence="2">Transposase</fullName>
    </submittedName>
</protein>
<proteinExistence type="predicted"/>
<sequence>MRTISLLCTQLPPDYIDNNKRCRNQSNHKGQEWNVIAWRALSQAGKLGFQAII</sequence>
<evidence type="ECO:0000313" key="1">
    <source>
        <dbReference type="Proteomes" id="UP000095285"/>
    </source>
</evidence>
<keyword evidence="1" id="KW-1185">Reference proteome</keyword>
<dbReference type="AlphaFoldDB" id="A0A1I7VTK3"/>
<evidence type="ECO:0000313" key="2">
    <source>
        <dbReference type="WBParaSite" id="EN70_6142"/>
    </source>
</evidence>
<organism evidence="1 2">
    <name type="scientific">Loa loa</name>
    <name type="common">Eye worm</name>
    <name type="synonym">Filaria loa</name>
    <dbReference type="NCBI Taxonomy" id="7209"/>
    <lineage>
        <taxon>Eukaryota</taxon>
        <taxon>Metazoa</taxon>
        <taxon>Ecdysozoa</taxon>
        <taxon>Nematoda</taxon>
        <taxon>Chromadorea</taxon>
        <taxon>Rhabditida</taxon>
        <taxon>Spirurina</taxon>
        <taxon>Spiruromorpha</taxon>
        <taxon>Filarioidea</taxon>
        <taxon>Onchocercidae</taxon>
        <taxon>Loa</taxon>
    </lineage>
</organism>
<dbReference type="WBParaSite" id="EN70_6142">
    <property type="protein sequence ID" value="EN70_6142"/>
    <property type="gene ID" value="EN70_6142"/>
</dbReference>
<name>A0A1I7VTK3_LOALO</name>
<reference evidence="2" key="2">
    <citation type="submission" date="2016-11" db="UniProtKB">
        <authorList>
            <consortium name="WormBaseParasite"/>
        </authorList>
    </citation>
    <scope>IDENTIFICATION</scope>
</reference>
<dbReference type="Proteomes" id="UP000095285">
    <property type="component" value="Unassembled WGS sequence"/>
</dbReference>
<accession>A0A1I7VTK3</accession>
<reference evidence="1" key="1">
    <citation type="submission" date="2012-04" db="EMBL/GenBank/DDBJ databases">
        <title>The Genome Sequence of Loa loa.</title>
        <authorList>
            <consortium name="The Broad Institute Genome Sequencing Platform"/>
            <consortium name="Broad Institute Genome Sequencing Center for Infectious Disease"/>
            <person name="Nutman T.B."/>
            <person name="Fink D.L."/>
            <person name="Russ C."/>
            <person name="Young S."/>
            <person name="Zeng Q."/>
            <person name="Gargeya S."/>
            <person name="Alvarado L."/>
            <person name="Berlin A."/>
            <person name="Chapman S.B."/>
            <person name="Chen Z."/>
            <person name="Freedman E."/>
            <person name="Gellesch M."/>
            <person name="Goldberg J."/>
            <person name="Griggs A."/>
            <person name="Gujja S."/>
            <person name="Heilman E.R."/>
            <person name="Heiman D."/>
            <person name="Howarth C."/>
            <person name="Mehta T."/>
            <person name="Neiman D."/>
            <person name="Pearson M."/>
            <person name="Roberts A."/>
            <person name="Saif S."/>
            <person name="Shea T."/>
            <person name="Shenoy N."/>
            <person name="Sisk P."/>
            <person name="Stolte C."/>
            <person name="Sykes S."/>
            <person name="White J."/>
            <person name="Yandava C."/>
            <person name="Haas B."/>
            <person name="Henn M.R."/>
            <person name="Nusbaum C."/>
            <person name="Birren B."/>
        </authorList>
    </citation>
    <scope>NUCLEOTIDE SEQUENCE [LARGE SCALE GENOMIC DNA]</scope>
</reference>